<gene>
    <name evidence="3" type="ORF">B0H15DRAFT_612520</name>
</gene>
<keyword evidence="2" id="KW-0812">Transmembrane</keyword>
<dbReference type="Proteomes" id="UP001222325">
    <property type="component" value="Unassembled WGS sequence"/>
</dbReference>
<proteinExistence type="predicted"/>
<accession>A0AAD6TUV1</accession>
<name>A0AAD6TUV1_9AGAR</name>
<evidence type="ECO:0000256" key="2">
    <source>
        <dbReference type="SAM" id="Phobius"/>
    </source>
</evidence>
<organism evidence="3 4">
    <name type="scientific">Mycena belliarum</name>
    <dbReference type="NCBI Taxonomy" id="1033014"/>
    <lineage>
        <taxon>Eukaryota</taxon>
        <taxon>Fungi</taxon>
        <taxon>Dikarya</taxon>
        <taxon>Basidiomycota</taxon>
        <taxon>Agaricomycotina</taxon>
        <taxon>Agaricomycetes</taxon>
        <taxon>Agaricomycetidae</taxon>
        <taxon>Agaricales</taxon>
        <taxon>Marasmiineae</taxon>
        <taxon>Mycenaceae</taxon>
        <taxon>Mycena</taxon>
    </lineage>
</organism>
<keyword evidence="4" id="KW-1185">Reference proteome</keyword>
<reference evidence="3" key="1">
    <citation type="submission" date="2023-03" db="EMBL/GenBank/DDBJ databases">
        <title>Massive genome expansion in bonnet fungi (Mycena s.s.) driven by repeated elements and novel gene families across ecological guilds.</title>
        <authorList>
            <consortium name="Lawrence Berkeley National Laboratory"/>
            <person name="Harder C.B."/>
            <person name="Miyauchi S."/>
            <person name="Viragh M."/>
            <person name="Kuo A."/>
            <person name="Thoen E."/>
            <person name="Andreopoulos B."/>
            <person name="Lu D."/>
            <person name="Skrede I."/>
            <person name="Drula E."/>
            <person name="Henrissat B."/>
            <person name="Morin E."/>
            <person name="Kohler A."/>
            <person name="Barry K."/>
            <person name="LaButti K."/>
            <person name="Morin E."/>
            <person name="Salamov A."/>
            <person name="Lipzen A."/>
            <person name="Mereny Z."/>
            <person name="Hegedus B."/>
            <person name="Baldrian P."/>
            <person name="Stursova M."/>
            <person name="Weitz H."/>
            <person name="Taylor A."/>
            <person name="Grigoriev I.V."/>
            <person name="Nagy L.G."/>
            <person name="Martin F."/>
            <person name="Kauserud H."/>
        </authorList>
    </citation>
    <scope>NUCLEOTIDE SEQUENCE</scope>
    <source>
        <strain evidence="3">CBHHK173m</strain>
    </source>
</reference>
<evidence type="ECO:0000256" key="1">
    <source>
        <dbReference type="SAM" id="MobiDB-lite"/>
    </source>
</evidence>
<feature type="region of interest" description="Disordered" evidence="1">
    <location>
        <begin position="64"/>
        <end position="103"/>
    </location>
</feature>
<keyword evidence="2" id="KW-0472">Membrane</keyword>
<sequence length="208" mass="22776">MSRCSQNPFACAFHHPFKHLACVVQIWLLSAEQPCFRPVPLAPAYRSCTQRSMSPLRALRLVTPERQGAQNEARSDDVKRGPRRTQASMCAPPRRARRGGRSVAMEGARVVRRGCPGGLARRHRWRKVVSAFTGTHRGVAVAVGANVVLVVVVVVVVVIVVVVTVITEVTEFVHTIWILQPPPHSSQDLPGSTKPVQSVGNPNVACTW</sequence>
<feature type="transmembrane region" description="Helical" evidence="2">
    <location>
        <begin position="139"/>
        <end position="166"/>
    </location>
</feature>
<dbReference type="EMBL" id="JARJCN010000088">
    <property type="protein sequence ID" value="KAJ7075869.1"/>
    <property type="molecule type" value="Genomic_DNA"/>
</dbReference>
<evidence type="ECO:0000313" key="4">
    <source>
        <dbReference type="Proteomes" id="UP001222325"/>
    </source>
</evidence>
<dbReference type="AlphaFoldDB" id="A0AAD6TUV1"/>
<evidence type="ECO:0000313" key="3">
    <source>
        <dbReference type="EMBL" id="KAJ7075869.1"/>
    </source>
</evidence>
<protein>
    <submittedName>
        <fullName evidence="3">Uncharacterized protein</fullName>
    </submittedName>
</protein>
<keyword evidence="2" id="KW-1133">Transmembrane helix</keyword>
<comment type="caution">
    <text evidence="3">The sequence shown here is derived from an EMBL/GenBank/DDBJ whole genome shotgun (WGS) entry which is preliminary data.</text>
</comment>